<reference evidence="1 2" key="1">
    <citation type="submission" date="2017-01" db="EMBL/GenBank/DDBJ databases">
        <title>Comparative Genomics of 38 Pectobacterium strains comprising three species revealed the characteristics of Pectobacterium carotovorum.</title>
        <authorList>
            <person name="Xie H."/>
            <person name="Ma Y."/>
            <person name="Li X."/>
        </authorList>
    </citation>
    <scope>NUCLEOTIDE SEQUENCE [LARGE SCALE GENOMIC DNA]</scope>
    <source>
        <strain evidence="1 2">Q142</strain>
    </source>
</reference>
<comment type="caution">
    <text evidence="1">The sequence shown here is derived from an EMBL/GenBank/DDBJ whole genome shotgun (WGS) entry which is preliminary data.</text>
</comment>
<evidence type="ECO:0000313" key="1">
    <source>
        <dbReference type="EMBL" id="POE22856.1"/>
    </source>
</evidence>
<sequence length="67" mass="7442">CSPVITSILCTRHSLNIGLCLCLIDEVSGLNGGYYNLGMVLVNHIILIQVYLQGGMLFHRELNLIRL</sequence>
<feature type="non-terminal residue" evidence="1">
    <location>
        <position position="1"/>
    </location>
</feature>
<gene>
    <name evidence="1" type="ORF">BV926_21250</name>
</gene>
<organism evidence="1 2">
    <name type="scientific">Pectobacterium odoriferum</name>
    <dbReference type="NCBI Taxonomy" id="78398"/>
    <lineage>
        <taxon>Bacteria</taxon>
        <taxon>Pseudomonadati</taxon>
        <taxon>Pseudomonadota</taxon>
        <taxon>Gammaproteobacteria</taxon>
        <taxon>Enterobacterales</taxon>
        <taxon>Pectobacteriaceae</taxon>
        <taxon>Pectobacterium</taxon>
    </lineage>
</organism>
<proteinExistence type="predicted"/>
<dbReference type="EMBL" id="MTAO01000025">
    <property type="protein sequence ID" value="POE22856.1"/>
    <property type="molecule type" value="Genomic_DNA"/>
</dbReference>
<dbReference type="Proteomes" id="UP000237274">
    <property type="component" value="Unassembled WGS sequence"/>
</dbReference>
<dbReference type="AlphaFoldDB" id="A0ABD6VJ94"/>
<evidence type="ECO:0000313" key="2">
    <source>
        <dbReference type="Proteomes" id="UP000237274"/>
    </source>
</evidence>
<name>A0ABD6VJ94_9GAMM</name>
<accession>A0ABD6VJ94</accession>
<protein>
    <submittedName>
        <fullName evidence="1">Uncharacterized protein</fullName>
    </submittedName>
</protein>